<dbReference type="AlphaFoldDB" id="A0A812CAK5"/>
<feature type="signal peptide" evidence="3">
    <location>
        <begin position="1"/>
        <end position="27"/>
    </location>
</feature>
<keyword evidence="2" id="KW-0472">Membrane</keyword>
<reference evidence="4" key="1">
    <citation type="submission" date="2021-01" db="EMBL/GenBank/DDBJ databases">
        <authorList>
            <person name="Li R."/>
            <person name="Bekaert M."/>
        </authorList>
    </citation>
    <scope>NUCLEOTIDE SEQUENCE</scope>
    <source>
        <strain evidence="4">Farmed</strain>
    </source>
</reference>
<accession>A0A812CAK5</accession>
<dbReference type="EMBL" id="CAHIKZ030001240">
    <property type="protein sequence ID" value="CAE1257446.1"/>
    <property type="molecule type" value="Genomic_DNA"/>
</dbReference>
<dbReference type="Proteomes" id="UP000597762">
    <property type="component" value="Unassembled WGS sequence"/>
</dbReference>
<proteinExistence type="predicted"/>
<evidence type="ECO:0000313" key="4">
    <source>
        <dbReference type="EMBL" id="CAE1257446.1"/>
    </source>
</evidence>
<feature type="chain" id="PRO_5032643628" evidence="3">
    <location>
        <begin position="28"/>
        <end position="262"/>
    </location>
</feature>
<feature type="transmembrane region" description="Helical" evidence="2">
    <location>
        <begin position="147"/>
        <end position="170"/>
    </location>
</feature>
<evidence type="ECO:0000313" key="5">
    <source>
        <dbReference type="Proteomes" id="UP000597762"/>
    </source>
</evidence>
<keyword evidence="5" id="KW-1185">Reference proteome</keyword>
<sequence>MCQRAASTLRYIFAYLLCSVCFSSSETRGDTSTQSGDPSTARKAYHKAIKTETKNNLTIAVSGKSLKRIKLRALALPGNLPLSDIPGVSTSVPPLPPSSTMLNRTLSEVLTRVSSNGSGVTRETAAVDYTAVSVVPSEDYVHRDLPLPLLIASPVAAVSIIIFVCVAYYCHSSQLDARARQLALKYAVISTEPPACSRGIPSTSSVDMDLIRKTSLRPSTSRTSTPNPTPNGSKRGSMNWVAIGDQEVITYTAARRHSTFIL</sequence>
<dbReference type="OrthoDB" id="10340969at2759"/>
<comment type="caution">
    <text evidence="4">The sequence shown here is derived from an EMBL/GenBank/DDBJ whole genome shotgun (WGS) entry which is preliminary data.</text>
</comment>
<keyword evidence="2" id="KW-0812">Transmembrane</keyword>
<evidence type="ECO:0000256" key="3">
    <source>
        <dbReference type="SAM" id="SignalP"/>
    </source>
</evidence>
<feature type="region of interest" description="Disordered" evidence="1">
    <location>
        <begin position="214"/>
        <end position="238"/>
    </location>
</feature>
<evidence type="ECO:0000256" key="1">
    <source>
        <dbReference type="SAM" id="MobiDB-lite"/>
    </source>
</evidence>
<protein>
    <submittedName>
        <fullName evidence="4">Uncharacterized protein</fullName>
    </submittedName>
</protein>
<keyword evidence="3" id="KW-0732">Signal</keyword>
<organism evidence="4 5">
    <name type="scientific">Acanthosepion pharaonis</name>
    <name type="common">Pharaoh cuttlefish</name>
    <name type="synonym">Sepia pharaonis</name>
    <dbReference type="NCBI Taxonomy" id="158019"/>
    <lineage>
        <taxon>Eukaryota</taxon>
        <taxon>Metazoa</taxon>
        <taxon>Spiralia</taxon>
        <taxon>Lophotrochozoa</taxon>
        <taxon>Mollusca</taxon>
        <taxon>Cephalopoda</taxon>
        <taxon>Coleoidea</taxon>
        <taxon>Decapodiformes</taxon>
        <taxon>Sepiida</taxon>
        <taxon>Sepiina</taxon>
        <taxon>Sepiidae</taxon>
        <taxon>Acanthosepion</taxon>
    </lineage>
</organism>
<evidence type="ECO:0000256" key="2">
    <source>
        <dbReference type="SAM" id="Phobius"/>
    </source>
</evidence>
<feature type="compositionally biased region" description="Low complexity" evidence="1">
    <location>
        <begin position="216"/>
        <end position="226"/>
    </location>
</feature>
<keyword evidence="2" id="KW-1133">Transmembrane helix</keyword>
<name>A0A812CAK5_ACAPH</name>
<gene>
    <name evidence="4" type="ORF">SPHA_30737</name>
</gene>